<dbReference type="InterPro" id="IPR013604">
    <property type="entry name" value="7TM_chemorcpt"/>
</dbReference>
<dbReference type="PANTHER" id="PTHR21143">
    <property type="entry name" value="INVERTEBRATE GUSTATORY RECEPTOR"/>
    <property type="match status" value="1"/>
</dbReference>
<accession>A0A8J6HID2</accession>
<reference evidence="11" key="1">
    <citation type="journal article" date="2020" name="J Insects Food Feed">
        <title>The yellow mealworm (Tenebrio molitor) genome: a resource for the emerging insects as food and feed industry.</title>
        <authorList>
            <person name="Eriksson T."/>
            <person name="Andere A."/>
            <person name="Kelstrup H."/>
            <person name="Emery V."/>
            <person name="Picard C."/>
        </authorList>
    </citation>
    <scope>NUCLEOTIDE SEQUENCE</scope>
    <source>
        <strain evidence="11">Stoneville</strain>
        <tissue evidence="11">Whole head</tissue>
    </source>
</reference>
<dbReference type="GO" id="GO:0005886">
    <property type="term" value="C:plasma membrane"/>
    <property type="evidence" value="ECO:0007669"/>
    <property type="project" value="UniProtKB-SubCell"/>
</dbReference>
<evidence type="ECO:0000313" key="11">
    <source>
        <dbReference type="EMBL" id="KAH0814646.1"/>
    </source>
</evidence>
<dbReference type="GO" id="GO:0050909">
    <property type="term" value="P:sensory perception of taste"/>
    <property type="evidence" value="ECO:0007669"/>
    <property type="project" value="InterPro"/>
</dbReference>
<dbReference type="PANTHER" id="PTHR21143:SF104">
    <property type="entry name" value="GUSTATORY RECEPTOR 8A-RELATED"/>
    <property type="match status" value="1"/>
</dbReference>
<evidence type="ECO:0000256" key="7">
    <source>
        <dbReference type="ARBA" id="ARBA00023224"/>
    </source>
</evidence>
<feature type="chain" id="PRO_5035299357" description="Gustatory receptor" evidence="10">
    <location>
        <begin position="19"/>
        <end position="1267"/>
    </location>
</feature>
<keyword evidence="4 9" id="KW-1133">Transmembrane helix</keyword>
<evidence type="ECO:0000256" key="4">
    <source>
        <dbReference type="ARBA" id="ARBA00022989"/>
    </source>
</evidence>
<dbReference type="GO" id="GO:0043025">
    <property type="term" value="C:neuronal cell body"/>
    <property type="evidence" value="ECO:0007669"/>
    <property type="project" value="TreeGrafter"/>
</dbReference>
<feature type="transmembrane region" description="Helical" evidence="9">
    <location>
        <begin position="78"/>
        <end position="104"/>
    </location>
</feature>
<feature type="transmembrane region" description="Helical" evidence="9">
    <location>
        <begin position="510"/>
        <end position="533"/>
    </location>
</feature>
<feature type="transmembrane region" description="Helical" evidence="9">
    <location>
        <begin position="713"/>
        <end position="730"/>
    </location>
</feature>
<dbReference type="EMBL" id="JABDTM020024071">
    <property type="protein sequence ID" value="KAH0814646.1"/>
    <property type="molecule type" value="Genomic_DNA"/>
</dbReference>
<feature type="region of interest" description="Disordered" evidence="8">
    <location>
        <begin position="1243"/>
        <end position="1267"/>
    </location>
</feature>
<keyword evidence="10" id="KW-0732">Signal</keyword>
<feature type="transmembrane region" description="Helical" evidence="9">
    <location>
        <begin position="811"/>
        <end position="832"/>
    </location>
</feature>
<organism evidence="11 12">
    <name type="scientific">Tenebrio molitor</name>
    <name type="common">Yellow mealworm beetle</name>
    <dbReference type="NCBI Taxonomy" id="7067"/>
    <lineage>
        <taxon>Eukaryota</taxon>
        <taxon>Metazoa</taxon>
        <taxon>Ecdysozoa</taxon>
        <taxon>Arthropoda</taxon>
        <taxon>Hexapoda</taxon>
        <taxon>Insecta</taxon>
        <taxon>Pterygota</taxon>
        <taxon>Neoptera</taxon>
        <taxon>Endopterygota</taxon>
        <taxon>Coleoptera</taxon>
        <taxon>Polyphaga</taxon>
        <taxon>Cucujiformia</taxon>
        <taxon>Tenebrionidae</taxon>
        <taxon>Tenebrio</taxon>
    </lineage>
</organism>
<feature type="transmembrane region" description="Helical" evidence="9">
    <location>
        <begin position="343"/>
        <end position="368"/>
    </location>
</feature>
<feature type="transmembrane region" description="Helical" evidence="9">
    <location>
        <begin position="155"/>
        <end position="179"/>
    </location>
</feature>
<reference evidence="11" key="2">
    <citation type="submission" date="2021-08" db="EMBL/GenBank/DDBJ databases">
        <authorList>
            <person name="Eriksson T."/>
        </authorList>
    </citation>
    <scope>NUCLEOTIDE SEQUENCE</scope>
    <source>
        <strain evidence="11">Stoneville</strain>
        <tissue evidence="11">Whole head</tissue>
    </source>
</reference>
<evidence type="ECO:0000313" key="12">
    <source>
        <dbReference type="Proteomes" id="UP000719412"/>
    </source>
</evidence>
<feature type="transmembrane region" description="Helical" evidence="9">
    <location>
        <begin position="750"/>
        <end position="770"/>
    </location>
</feature>
<evidence type="ECO:0000256" key="9">
    <source>
        <dbReference type="SAM" id="Phobius"/>
    </source>
</evidence>
<evidence type="ECO:0000256" key="2">
    <source>
        <dbReference type="ARBA" id="ARBA00022475"/>
    </source>
</evidence>
<dbReference type="Pfam" id="PF08395">
    <property type="entry name" value="7tm_7"/>
    <property type="match status" value="2"/>
</dbReference>
<feature type="transmembrane region" description="Helical" evidence="9">
    <location>
        <begin position="1015"/>
        <end position="1035"/>
    </location>
</feature>
<dbReference type="GO" id="GO:0008049">
    <property type="term" value="P:male courtship behavior"/>
    <property type="evidence" value="ECO:0007669"/>
    <property type="project" value="TreeGrafter"/>
</dbReference>
<keyword evidence="7" id="KW-0807">Transducer</keyword>
<dbReference type="GO" id="GO:0007635">
    <property type="term" value="P:chemosensory behavior"/>
    <property type="evidence" value="ECO:0007669"/>
    <property type="project" value="TreeGrafter"/>
</dbReference>
<dbReference type="AlphaFoldDB" id="A0A8J6HID2"/>
<gene>
    <name evidence="11" type="ORF">GEV33_008145</name>
</gene>
<feature type="transmembrane region" description="Helical" evidence="9">
    <location>
        <begin position="651"/>
        <end position="676"/>
    </location>
</feature>
<protein>
    <recommendedName>
        <fullName evidence="13">Gustatory receptor</fullName>
    </recommendedName>
</protein>
<feature type="transmembrane region" description="Helical" evidence="9">
    <location>
        <begin position="441"/>
        <end position="462"/>
    </location>
</feature>
<evidence type="ECO:0000256" key="5">
    <source>
        <dbReference type="ARBA" id="ARBA00023136"/>
    </source>
</evidence>
<sequence>MLLVLALVLFQFSKFTELAANLTRVDSHLNCFGQKDRIHKLGLQHRKTLIFLLVLEQLVLNVMFELHTGWIRNHNPFIFTGAFIYARLVCTTEYTVFVFLTLIIQKRFEIVNELLEVNVARSTSFAKSPVKRLIHLHKNLCKASRDLNALFSLQLLMWFGIYFFLIIWDAHASIHVVLLEKKQWVIFIIGAKNVFRNVFDLCYVVKRCADLCHEANLTKVLLLRVELNSCHEDNRNFVIASTLKLMNNKLEITAFGLFPINYSLLYSNDLFVMMPTITVREVLKPVVITTKILGIYPYKWKNQRLVYSKMRLIYIFLCFTLSITATTFYFGQDKRSRTGMFKIITFTIILRAFAWIFTMILVLLLLFFRFSKLFEVIASVMRVDSRLNSLGQENRIYRIGLQHRKILVFLVIFEQLVLIFLVEVHTAWIRSFSLKTYVGAFIYPRMVCTTMYLIFVGFTMIIQKRFEIINELLDSSIKTFSKSSICELIYLHKILCSTSRHLNSIFSLQLLMWFGTCFLLILWDLHAATYALLVEQKQWTIALIAAKNIFRNVFDLVYLSKRCIELCYEANFTRILLLKIELDIHHEDERNVVIASALKLMNRKLEITAAGLFEIKYSLLYSIFLCLATCILCTVFYFTEHHQEHPNVPKLVTFILMLRSFGWISSLLLVVVLALSKFSGLGDVARRITRIDSVLNSLGQKERIDQLGVHHRKILIVLLVFEQLVLNILFDLHSAWLGNYRLTTFIGAFVYPRVACTTMYAVFISFTIIIQKRFEIINELLHGCIKKSFCKSSISQLIHLHKMLYEASKDLNSVFSFQLLMWFGTCFLLILWDVHSATHTLLLEQTRWIVVVITAQNVSHNIFDLFYLSKRCVDLCHEANFTKTLFLKFQIDIHHEDDRNYVDLSLLRNKYFMRDFLLLRLQKRSLKLAQISQFCINASLPWMDLLAEVTASIKQVDSDLTSLGYEDRIYKLGLQHRKILILLLVLEQLVFNFLFDLHTMWTSNFSRPFLMGAFTYPRVACTTSYVTFIVYTIIIQRRFGIINELLAMNTLTCFEIIRPATIMTKILGTCPFTYKNGRLVYSKARLIQICLCFATCILCTVFYFREHKHGVLPKMVTFILMLRSFGWISTLILVLILAVFKFPGLAEVTSSVRQVDSDLISLGQKNRIYKLGLQHRKILIFLLVFEQLVLNILFDLHTVWIRNFKVTTFVGAFMYPRIAYVPESEDQDEQIPEINEFLFWQMPDDLDDDDDDPEEQEENSQKEFPNS</sequence>
<keyword evidence="5 9" id="KW-0472">Membrane</keyword>
<feature type="transmembrane region" description="Helical" evidence="9">
    <location>
        <begin position="1116"/>
        <end position="1140"/>
    </location>
</feature>
<evidence type="ECO:0000256" key="10">
    <source>
        <dbReference type="SAM" id="SignalP"/>
    </source>
</evidence>
<evidence type="ECO:0008006" key="13">
    <source>
        <dbReference type="Google" id="ProtNLM"/>
    </source>
</evidence>
<evidence type="ECO:0000256" key="1">
    <source>
        <dbReference type="ARBA" id="ARBA00004651"/>
    </source>
</evidence>
<keyword evidence="12" id="KW-1185">Reference proteome</keyword>
<comment type="caution">
    <text evidence="11">The sequence shown here is derived from an EMBL/GenBank/DDBJ whole genome shotgun (WGS) entry which is preliminary data.</text>
</comment>
<feature type="signal peptide" evidence="10">
    <location>
        <begin position="1"/>
        <end position="18"/>
    </location>
</feature>
<keyword evidence="3 9" id="KW-0812">Transmembrane</keyword>
<feature type="transmembrane region" description="Helical" evidence="9">
    <location>
        <begin position="619"/>
        <end position="639"/>
    </location>
</feature>
<evidence type="ECO:0000256" key="6">
    <source>
        <dbReference type="ARBA" id="ARBA00023170"/>
    </source>
</evidence>
<proteinExistence type="predicted"/>
<keyword evidence="2" id="KW-1003">Cell membrane</keyword>
<feature type="transmembrane region" description="Helical" evidence="9">
    <location>
        <begin position="49"/>
        <end position="66"/>
    </location>
</feature>
<dbReference type="GO" id="GO:0007165">
    <property type="term" value="P:signal transduction"/>
    <property type="evidence" value="ECO:0007669"/>
    <property type="project" value="UniProtKB-KW"/>
</dbReference>
<name>A0A8J6HID2_TENMO</name>
<feature type="transmembrane region" description="Helical" evidence="9">
    <location>
        <begin position="979"/>
        <end position="995"/>
    </location>
</feature>
<dbReference type="Proteomes" id="UP000719412">
    <property type="component" value="Unassembled WGS sequence"/>
</dbReference>
<evidence type="ECO:0000256" key="8">
    <source>
        <dbReference type="SAM" id="MobiDB-lite"/>
    </source>
</evidence>
<feature type="transmembrane region" description="Helical" evidence="9">
    <location>
        <begin position="1086"/>
        <end position="1104"/>
    </location>
</feature>
<feature type="transmembrane region" description="Helical" evidence="9">
    <location>
        <begin position="312"/>
        <end position="331"/>
    </location>
</feature>
<feature type="transmembrane region" description="Helical" evidence="9">
    <location>
        <begin position="406"/>
        <end position="429"/>
    </location>
</feature>
<feature type="transmembrane region" description="Helical" evidence="9">
    <location>
        <begin position="1178"/>
        <end position="1196"/>
    </location>
</feature>
<evidence type="ECO:0000256" key="3">
    <source>
        <dbReference type="ARBA" id="ARBA00022692"/>
    </source>
</evidence>
<keyword evidence="6" id="KW-0675">Receptor</keyword>
<feature type="compositionally biased region" description="Acidic residues" evidence="8">
    <location>
        <begin position="1244"/>
        <end position="1258"/>
    </location>
</feature>
<dbReference type="GO" id="GO:0030425">
    <property type="term" value="C:dendrite"/>
    <property type="evidence" value="ECO:0007669"/>
    <property type="project" value="TreeGrafter"/>
</dbReference>
<dbReference type="GO" id="GO:0030424">
    <property type="term" value="C:axon"/>
    <property type="evidence" value="ECO:0007669"/>
    <property type="project" value="TreeGrafter"/>
</dbReference>
<comment type="subcellular location">
    <subcellularLocation>
        <location evidence="1">Cell membrane</location>
        <topology evidence="1">Multi-pass membrane protein</topology>
    </subcellularLocation>
</comment>